<dbReference type="GO" id="GO:0016301">
    <property type="term" value="F:kinase activity"/>
    <property type="evidence" value="ECO:0007669"/>
    <property type="project" value="UniProtKB-KW"/>
</dbReference>
<dbReference type="EMBL" id="VBOW01000035">
    <property type="protein sequence ID" value="TMQ58391.1"/>
    <property type="molecule type" value="Genomic_DNA"/>
</dbReference>
<comment type="caution">
    <text evidence="7">The sequence shown here is derived from an EMBL/GenBank/DDBJ whole genome shotgun (WGS) entry which is preliminary data.</text>
</comment>
<dbReference type="GO" id="GO:0006772">
    <property type="term" value="P:thiamine metabolic process"/>
    <property type="evidence" value="ECO:0007669"/>
    <property type="project" value="UniProtKB-UniRule"/>
</dbReference>
<dbReference type="PANTHER" id="PTHR41299:SF1">
    <property type="entry name" value="THIAMINE PYROPHOSPHOKINASE"/>
    <property type="match status" value="1"/>
</dbReference>
<dbReference type="SUPFAM" id="SSF63862">
    <property type="entry name" value="Thiamin pyrophosphokinase, substrate-binding domain"/>
    <property type="match status" value="1"/>
</dbReference>
<dbReference type="InterPro" id="IPR036371">
    <property type="entry name" value="TPK_B1-bd_sf"/>
</dbReference>
<dbReference type="GO" id="GO:0030975">
    <property type="term" value="F:thiamine binding"/>
    <property type="evidence" value="ECO:0007669"/>
    <property type="project" value="InterPro"/>
</dbReference>
<dbReference type="Pfam" id="PF04263">
    <property type="entry name" value="TPK_catalytic"/>
    <property type="match status" value="1"/>
</dbReference>
<dbReference type="SUPFAM" id="SSF63999">
    <property type="entry name" value="Thiamin pyrophosphokinase, catalytic domain"/>
    <property type="match status" value="1"/>
</dbReference>
<dbReference type="PANTHER" id="PTHR41299">
    <property type="entry name" value="THIAMINE PYROPHOSPHOKINASE"/>
    <property type="match status" value="1"/>
</dbReference>
<reference evidence="7 8" key="1">
    <citation type="journal article" date="2019" name="Nat. Microbiol.">
        <title>Mediterranean grassland soil C-N compound turnover is dependent on rainfall and depth, and is mediated by genomically divergent microorganisms.</title>
        <authorList>
            <person name="Diamond S."/>
            <person name="Andeer P.F."/>
            <person name="Li Z."/>
            <person name="Crits-Christoph A."/>
            <person name="Burstein D."/>
            <person name="Anantharaman K."/>
            <person name="Lane K.R."/>
            <person name="Thomas B.C."/>
            <person name="Pan C."/>
            <person name="Northen T.R."/>
            <person name="Banfield J.F."/>
        </authorList>
    </citation>
    <scope>NUCLEOTIDE SEQUENCE [LARGE SCALE GENOMIC DNA]</scope>
    <source>
        <strain evidence="7">WS_6</strain>
    </source>
</reference>
<dbReference type="GO" id="GO:0009229">
    <property type="term" value="P:thiamine diphosphate biosynthetic process"/>
    <property type="evidence" value="ECO:0007669"/>
    <property type="project" value="InterPro"/>
</dbReference>
<evidence type="ECO:0000256" key="3">
    <source>
        <dbReference type="ARBA" id="ARBA00022777"/>
    </source>
</evidence>
<keyword evidence="4" id="KW-0067">ATP-binding</keyword>
<evidence type="ECO:0000256" key="2">
    <source>
        <dbReference type="ARBA" id="ARBA00022741"/>
    </source>
</evidence>
<keyword evidence="3 7" id="KW-0418">Kinase</keyword>
<dbReference type="CDD" id="cd07995">
    <property type="entry name" value="TPK"/>
    <property type="match status" value="1"/>
</dbReference>
<dbReference type="InterPro" id="IPR036759">
    <property type="entry name" value="TPK_catalytic_sf"/>
</dbReference>
<evidence type="ECO:0000256" key="5">
    <source>
        <dbReference type="NCBIfam" id="TIGR01378"/>
    </source>
</evidence>
<accession>A0A538T424</accession>
<dbReference type="NCBIfam" id="TIGR01378">
    <property type="entry name" value="thi_PPkinase"/>
    <property type="match status" value="1"/>
</dbReference>
<dbReference type="Proteomes" id="UP000316852">
    <property type="component" value="Unassembled WGS sequence"/>
</dbReference>
<dbReference type="InterPro" id="IPR053149">
    <property type="entry name" value="TPK"/>
</dbReference>
<sequence>MPYAVILTNGMPPTAAALRRALTRSALFVCADGGANTARQFGVTPAAIIGDFDSVAPDTVSHFRDVPQIRDAGEDRTDTEKAIEYALGKGAFDEIKLLGGGSGRLDHVIGHIGLLRKYLGRVRIVMEGGDGRAYVADKDQEIECPRGTVVSFFAVASPVEGVTTENLRYPLRNRTLELGLQDSISNIVEATPAWIRFKRGTLLVVEVTNPRTGRG</sequence>
<dbReference type="Gene3D" id="3.40.50.10240">
    <property type="entry name" value="Thiamin pyrophosphokinase, catalytic domain"/>
    <property type="match status" value="1"/>
</dbReference>
<dbReference type="SMART" id="SM00983">
    <property type="entry name" value="TPK_B1_binding"/>
    <property type="match status" value="1"/>
</dbReference>
<gene>
    <name evidence="7" type="ORF">E6K76_07735</name>
</gene>
<dbReference type="InterPro" id="IPR006282">
    <property type="entry name" value="Thi_PPkinase"/>
</dbReference>
<keyword evidence="2" id="KW-0547">Nucleotide-binding</keyword>
<organism evidence="7 8">
    <name type="scientific">Eiseniibacteriota bacterium</name>
    <dbReference type="NCBI Taxonomy" id="2212470"/>
    <lineage>
        <taxon>Bacteria</taxon>
        <taxon>Candidatus Eiseniibacteriota</taxon>
    </lineage>
</organism>
<dbReference type="Pfam" id="PF04265">
    <property type="entry name" value="TPK_B1_binding"/>
    <property type="match status" value="1"/>
</dbReference>
<protein>
    <recommendedName>
        <fullName evidence="5">Thiamine diphosphokinase</fullName>
        <ecNumber evidence="5">2.7.6.2</ecNumber>
    </recommendedName>
</protein>
<keyword evidence="1 7" id="KW-0808">Transferase</keyword>
<evidence type="ECO:0000256" key="1">
    <source>
        <dbReference type="ARBA" id="ARBA00022679"/>
    </source>
</evidence>
<dbReference type="InterPro" id="IPR007371">
    <property type="entry name" value="TPK_catalytic"/>
</dbReference>
<evidence type="ECO:0000256" key="4">
    <source>
        <dbReference type="ARBA" id="ARBA00022840"/>
    </source>
</evidence>
<evidence type="ECO:0000259" key="6">
    <source>
        <dbReference type="SMART" id="SM00983"/>
    </source>
</evidence>
<dbReference type="InterPro" id="IPR007373">
    <property type="entry name" value="Thiamin_PyroPKinase_B1-bd"/>
</dbReference>
<dbReference type="GO" id="GO:0005524">
    <property type="term" value="F:ATP binding"/>
    <property type="evidence" value="ECO:0007669"/>
    <property type="project" value="UniProtKB-KW"/>
</dbReference>
<evidence type="ECO:0000313" key="8">
    <source>
        <dbReference type="Proteomes" id="UP000316852"/>
    </source>
</evidence>
<dbReference type="GO" id="GO:0004788">
    <property type="term" value="F:thiamine diphosphokinase activity"/>
    <property type="evidence" value="ECO:0007669"/>
    <property type="project" value="UniProtKB-UniRule"/>
</dbReference>
<dbReference type="EC" id="2.7.6.2" evidence="5"/>
<feature type="domain" description="Thiamin pyrophosphokinase thiamin-binding" evidence="6">
    <location>
        <begin position="131"/>
        <end position="203"/>
    </location>
</feature>
<proteinExistence type="predicted"/>
<name>A0A538T424_UNCEI</name>
<dbReference type="AlphaFoldDB" id="A0A538T424"/>
<evidence type="ECO:0000313" key="7">
    <source>
        <dbReference type="EMBL" id="TMQ58391.1"/>
    </source>
</evidence>